<reference evidence="2 3" key="1">
    <citation type="submission" date="2018-09" db="EMBL/GenBank/DDBJ databases">
        <title>Comparative genomics of Leucobacter spp.</title>
        <authorList>
            <person name="Reis A.C."/>
            <person name="Kolvenbach B.A."/>
            <person name="Corvini P.F.X."/>
            <person name="Nunes O.C."/>
        </authorList>
    </citation>
    <scope>NUCLEOTIDE SEQUENCE [LARGE SCALE GENOMIC DNA]</scope>
    <source>
        <strain evidence="2 3">TAN 31504</strain>
    </source>
</reference>
<evidence type="ECO:0000256" key="1">
    <source>
        <dbReference type="SAM" id="Phobius"/>
    </source>
</evidence>
<proteinExistence type="predicted"/>
<name>A0ABS1SCI5_9MICO</name>
<dbReference type="EMBL" id="QYAC01000001">
    <property type="protein sequence ID" value="MBL3678200.1"/>
    <property type="molecule type" value="Genomic_DNA"/>
</dbReference>
<comment type="caution">
    <text evidence="2">The sequence shown here is derived from an EMBL/GenBank/DDBJ whole genome shotgun (WGS) entry which is preliminary data.</text>
</comment>
<keyword evidence="1" id="KW-1133">Transmembrane helix</keyword>
<evidence type="ECO:0000313" key="3">
    <source>
        <dbReference type="Proteomes" id="UP001645859"/>
    </source>
</evidence>
<feature type="transmembrane region" description="Helical" evidence="1">
    <location>
        <begin position="45"/>
        <end position="67"/>
    </location>
</feature>
<feature type="transmembrane region" description="Helical" evidence="1">
    <location>
        <begin position="79"/>
        <end position="99"/>
    </location>
</feature>
<dbReference type="RefSeq" id="WP_202343426.1">
    <property type="nucleotide sequence ID" value="NZ_BAAAPI010000001.1"/>
</dbReference>
<protein>
    <recommendedName>
        <fullName evidence="4">Bacitracin resistance protein</fullName>
    </recommendedName>
</protein>
<evidence type="ECO:0000313" key="2">
    <source>
        <dbReference type="EMBL" id="MBL3678200.1"/>
    </source>
</evidence>
<keyword evidence="1" id="KW-0472">Membrane</keyword>
<dbReference type="Proteomes" id="UP001645859">
    <property type="component" value="Unassembled WGS sequence"/>
</dbReference>
<keyword evidence="1" id="KW-0812">Transmembrane</keyword>
<sequence>MAKRILSWVAGLALVGLYVYATITGVGNLTGMLGLSGALGMDLSVSGWLWLIAGVVLPLVVLAGALLIGRGRGAWTRILLLAAGIAAVAVLQLDLMHVIPESSYFAQ</sequence>
<accession>A0ABS1SCI5</accession>
<keyword evidence="3" id="KW-1185">Reference proteome</keyword>
<evidence type="ECO:0008006" key="4">
    <source>
        <dbReference type="Google" id="ProtNLM"/>
    </source>
</evidence>
<gene>
    <name evidence="2" type="ORF">D3230_02610</name>
</gene>
<organism evidence="2 3">
    <name type="scientific">Leucobacter chromiireducens subsp. solipictus</name>
    <dbReference type="NCBI Taxonomy" id="398235"/>
    <lineage>
        <taxon>Bacteria</taxon>
        <taxon>Bacillati</taxon>
        <taxon>Actinomycetota</taxon>
        <taxon>Actinomycetes</taxon>
        <taxon>Micrococcales</taxon>
        <taxon>Microbacteriaceae</taxon>
        <taxon>Leucobacter</taxon>
    </lineage>
</organism>